<dbReference type="NCBIfam" id="TIGR01843">
    <property type="entry name" value="type_I_hlyD"/>
    <property type="match status" value="1"/>
</dbReference>
<dbReference type="InterPro" id="IPR058781">
    <property type="entry name" value="HH_AprE-like"/>
</dbReference>
<feature type="domain" description="AprE-like long alpha-helical hairpin" evidence="11">
    <location>
        <begin position="107"/>
        <end position="296"/>
    </location>
</feature>
<dbReference type="InterPro" id="IPR010129">
    <property type="entry name" value="T1SS_HlyD"/>
</dbReference>
<dbReference type="AlphaFoldDB" id="A0A3E1B4F9"/>
<keyword evidence="7 9" id="KW-1133">Transmembrane helix</keyword>
<evidence type="ECO:0000313" key="13">
    <source>
        <dbReference type="EMBL" id="RFB85637.1"/>
    </source>
</evidence>
<dbReference type="InterPro" id="IPR050739">
    <property type="entry name" value="MFP"/>
</dbReference>
<keyword evidence="8 9" id="KW-0472">Membrane</keyword>
<dbReference type="Gene3D" id="2.40.50.100">
    <property type="match status" value="1"/>
</dbReference>
<dbReference type="Pfam" id="PF25994">
    <property type="entry name" value="HH_AprE"/>
    <property type="match status" value="1"/>
</dbReference>
<keyword evidence="4 9" id="KW-1003">Cell membrane</keyword>
<evidence type="ECO:0000256" key="5">
    <source>
        <dbReference type="ARBA" id="ARBA00022519"/>
    </source>
</evidence>
<feature type="coiled-coil region" evidence="10">
    <location>
        <begin position="175"/>
        <end position="202"/>
    </location>
</feature>
<comment type="caution">
    <text evidence="13">The sequence shown here is derived from an EMBL/GenBank/DDBJ whole genome shotgun (WGS) entry which is preliminary data.</text>
</comment>
<dbReference type="PANTHER" id="PTHR30386">
    <property type="entry name" value="MEMBRANE FUSION SUBUNIT OF EMRAB-TOLC MULTIDRUG EFFLUX PUMP"/>
    <property type="match status" value="1"/>
</dbReference>
<evidence type="ECO:0000256" key="1">
    <source>
        <dbReference type="ARBA" id="ARBA00004377"/>
    </source>
</evidence>
<accession>A0A3E1B4F9</accession>
<sequence length="451" mass="49588">MPPSPSAPAGMPPMFSQALTYSDHALSLRRYRRAGMTLILIFVSTFGLWGAIAPLSSAVVASGHFEVEGNIKKVQHKAGGIVSEILVHEGQRVAEGQTVMRLDGTNARSDLQIIEHQLAELKMSAARLGAERDGAANFALPDYFVKNADPTTTRMLFRREQSLLDARLKARQGQKQQLIERVTQLANQIDGLTLQAEAKKRERQLVDIELGGLRSLLKRQLVLVSQVKVLERNEAQLDGEIGQLLATSAEIRAKIAETKLQTLNLDQIAVAEASKDIAEAESKINELSEKQIEAKDALARVDIKSPLAGFVHELSVHTVGGVVSAGEVLMMIVPAKAELNVELRLSPQEVDSIHVGDSAFVRISGLNRSTTPDLDARVEMIGADLVQDTASRVSYYPVRVHLLAGEIRRLNGTQVVPGMPVEAFITTSHRTFFDYLWEPLSDRLRRAIREH</sequence>
<dbReference type="Gene3D" id="2.40.30.170">
    <property type="match status" value="1"/>
</dbReference>
<organism evidence="13 14">
    <name type="scientific">Rhizobium leguminosarum bv. trifolii</name>
    <dbReference type="NCBI Taxonomy" id="386"/>
    <lineage>
        <taxon>Bacteria</taxon>
        <taxon>Pseudomonadati</taxon>
        <taxon>Pseudomonadota</taxon>
        <taxon>Alphaproteobacteria</taxon>
        <taxon>Hyphomicrobiales</taxon>
        <taxon>Rhizobiaceae</taxon>
        <taxon>Rhizobium/Agrobacterium group</taxon>
        <taxon>Rhizobium</taxon>
    </lineage>
</organism>
<name>A0A3E1B4F9_RHILT</name>
<dbReference type="PRINTS" id="PR01490">
    <property type="entry name" value="RTXTOXIND"/>
</dbReference>
<evidence type="ECO:0000256" key="10">
    <source>
        <dbReference type="SAM" id="Coils"/>
    </source>
</evidence>
<evidence type="ECO:0000256" key="2">
    <source>
        <dbReference type="ARBA" id="ARBA00009477"/>
    </source>
</evidence>
<dbReference type="Pfam" id="PF26002">
    <property type="entry name" value="Beta-barrel_AprE"/>
    <property type="match status" value="1"/>
</dbReference>
<proteinExistence type="inferred from homology"/>
<evidence type="ECO:0000256" key="7">
    <source>
        <dbReference type="ARBA" id="ARBA00022989"/>
    </source>
</evidence>
<evidence type="ECO:0000256" key="3">
    <source>
        <dbReference type="ARBA" id="ARBA00022448"/>
    </source>
</evidence>
<dbReference type="GO" id="GO:0005886">
    <property type="term" value="C:plasma membrane"/>
    <property type="evidence" value="ECO:0007669"/>
    <property type="project" value="UniProtKB-SubCell"/>
</dbReference>
<evidence type="ECO:0000256" key="4">
    <source>
        <dbReference type="ARBA" id="ARBA00022475"/>
    </source>
</evidence>
<evidence type="ECO:0000256" key="6">
    <source>
        <dbReference type="ARBA" id="ARBA00022692"/>
    </source>
</evidence>
<feature type="domain" description="AprE-like beta-barrel" evidence="12">
    <location>
        <begin position="339"/>
        <end position="427"/>
    </location>
</feature>
<keyword evidence="10" id="KW-0175">Coiled coil</keyword>
<evidence type="ECO:0000313" key="14">
    <source>
        <dbReference type="Proteomes" id="UP000256748"/>
    </source>
</evidence>
<dbReference type="Proteomes" id="UP000256748">
    <property type="component" value="Unassembled WGS sequence"/>
</dbReference>
<evidence type="ECO:0000259" key="12">
    <source>
        <dbReference type="Pfam" id="PF26002"/>
    </source>
</evidence>
<evidence type="ECO:0000256" key="8">
    <source>
        <dbReference type="ARBA" id="ARBA00023136"/>
    </source>
</evidence>
<gene>
    <name evidence="13" type="ORF">B5K10_27185</name>
</gene>
<dbReference type="InterPro" id="IPR058982">
    <property type="entry name" value="Beta-barrel_AprE"/>
</dbReference>
<dbReference type="PANTHER" id="PTHR30386:SF17">
    <property type="entry name" value="ALKALINE PROTEASE SECRETION PROTEIN APRE"/>
    <property type="match status" value="1"/>
</dbReference>
<evidence type="ECO:0000259" key="11">
    <source>
        <dbReference type="Pfam" id="PF25994"/>
    </source>
</evidence>
<keyword evidence="6 9" id="KW-0812">Transmembrane</keyword>
<feature type="coiled-coil region" evidence="10">
    <location>
        <begin position="270"/>
        <end position="297"/>
    </location>
</feature>
<reference evidence="13 14" key="1">
    <citation type="submission" date="2017-03" db="EMBL/GenBank/DDBJ databases">
        <title>Genome analysis of Rhizobial strains effectives or ineffectives for nitrogen fixation isolated from bean seeds.</title>
        <authorList>
            <person name="Peralta H."/>
            <person name="Aguilar-Vera A."/>
            <person name="Mora Y."/>
            <person name="Vargas-Lagunas C."/>
            <person name="Girard L."/>
            <person name="Mora J."/>
        </authorList>
    </citation>
    <scope>NUCLEOTIDE SEQUENCE [LARGE SCALE GENOMIC DNA]</scope>
    <source>
        <strain evidence="13 14">CCGM5</strain>
    </source>
</reference>
<comment type="similarity">
    <text evidence="2 9">Belongs to the membrane fusion protein (MFP) (TC 8.A.1) family.</text>
</comment>
<dbReference type="GO" id="GO:0015031">
    <property type="term" value="P:protein transport"/>
    <property type="evidence" value="ECO:0007669"/>
    <property type="project" value="InterPro"/>
</dbReference>
<dbReference type="EMBL" id="NAOO01000036">
    <property type="protein sequence ID" value="RFB85637.1"/>
    <property type="molecule type" value="Genomic_DNA"/>
</dbReference>
<keyword evidence="3 9" id="KW-0813">Transport</keyword>
<protein>
    <recommendedName>
        <fullName evidence="9">Membrane fusion protein (MFP) family protein</fullName>
    </recommendedName>
</protein>
<feature type="transmembrane region" description="Helical" evidence="9">
    <location>
        <begin position="34"/>
        <end position="52"/>
    </location>
</feature>
<comment type="subcellular location">
    <subcellularLocation>
        <location evidence="1 9">Cell inner membrane</location>
        <topology evidence="1 9">Single-pass membrane protein</topology>
    </subcellularLocation>
</comment>
<evidence type="ECO:0000256" key="9">
    <source>
        <dbReference type="RuleBase" id="RU365093"/>
    </source>
</evidence>
<keyword evidence="5 9" id="KW-0997">Cell inner membrane</keyword>